<evidence type="ECO:0000256" key="7">
    <source>
        <dbReference type="SAM" id="Phobius"/>
    </source>
</evidence>
<evidence type="ECO:0000256" key="1">
    <source>
        <dbReference type="ARBA" id="ARBA00004651"/>
    </source>
</evidence>
<dbReference type="Pfam" id="PF07690">
    <property type="entry name" value="MFS_1"/>
    <property type="match status" value="1"/>
</dbReference>
<evidence type="ECO:0000256" key="6">
    <source>
        <dbReference type="SAM" id="MobiDB-lite"/>
    </source>
</evidence>
<dbReference type="PANTHER" id="PTHR23513">
    <property type="entry name" value="INTEGRAL MEMBRANE EFFLUX PROTEIN-RELATED"/>
    <property type="match status" value="1"/>
</dbReference>
<feature type="transmembrane region" description="Helical" evidence="7">
    <location>
        <begin position="12"/>
        <end position="35"/>
    </location>
</feature>
<keyword evidence="2" id="KW-1003">Cell membrane</keyword>
<evidence type="ECO:0000256" key="2">
    <source>
        <dbReference type="ARBA" id="ARBA00022475"/>
    </source>
</evidence>
<dbReference type="InterPro" id="IPR036259">
    <property type="entry name" value="MFS_trans_sf"/>
</dbReference>
<dbReference type="EMBL" id="WVUH01000088">
    <property type="protein sequence ID" value="MBO4206852.1"/>
    <property type="molecule type" value="Genomic_DNA"/>
</dbReference>
<dbReference type="Gene3D" id="1.20.1250.20">
    <property type="entry name" value="MFS general substrate transporter like domains"/>
    <property type="match status" value="1"/>
</dbReference>
<feature type="transmembrane region" description="Helical" evidence="7">
    <location>
        <begin position="218"/>
        <end position="237"/>
    </location>
</feature>
<name>A0ABS3VQP3_MICEH</name>
<dbReference type="CDD" id="cd06173">
    <property type="entry name" value="MFS_MefA_like"/>
    <property type="match status" value="1"/>
</dbReference>
<keyword evidence="10" id="KW-1185">Reference proteome</keyword>
<dbReference type="PANTHER" id="PTHR23513:SF6">
    <property type="entry name" value="MAJOR FACILITATOR SUPERFAMILY ASSOCIATED DOMAIN-CONTAINING PROTEIN"/>
    <property type="match status" value="1"/>
</dbReference>
<evidence type="ECO:0000256" key="4">
    <source>
        <dbReference type="ARBA" id="ARBA00022989"/>
    </source>
</evidence>
<keyword evidence="5 7" id="KW-0472">Membrane</keyword>
<feature type="transmembrane region" description="Helical" evidence="7">
    <location>
        <begin position="73"/>
        <end position="92"/>
    </location>
</feature>
<feature type="compositionally biased region" description="Low complexity" evidence="6">
    <location>
        <begin position="411"/>
        <end position="433"/>
    </location>
</feature>
<organism evidence="9 10">
    <name type="scientific">Micromonospora echinofusca</name>
    <dbReference type="NCBI Taxonomy" id="47858"/>
    <lineage>
        <taxon>Bacteria</taxon>
        <taxon>Bacillati</taxon>
        <taxon>Actinomycetota</taxon>
        <taxon>Actinomycetes</taxon>
        <taxon>Micromonosporales</taxon>
        <taxon>Micromonosporaceae</taxon>
        <taxon>Micromonospora</taxon>
    </lineage>
</organism>
<feature type="domain" description="Major facilitator superfamily (MFS) profile" evidence="8">
    <location>
        <begin position="9"/>
        <end position="391"/>
    </location>
</feature>
<feature type="transmembrane region" description="Helical" evidence="7">
    <location>
        <begin position="279"/>
        <end position="298"/>
    </location>
</feature>
<dbReference type="SUPFAM" id="SSF103473">
    <property type="entry name" value="MFS general substrate transporter"/>
    <property type="match status" value="1"/>
</dbReference>
<proteinExistence type="predicted"/>
<feature type="transmembrane region" description="Helical" evidence="7">
    <location>
        <begin position="249"/>
        <end position="267"/>
    </location>
</feature>
<dbReference type="InterPro" id="IPR011701">
    <property type="entry name" value="MFS"/>
</dbReference>
<keyword evidence="4 7" id="KW-1133">Transmembrane helix</keyword>
<reference evidence="9 10" key="1">
    <citation type="submission" date="2019-12" db="EMBL/GenBank/DDBJ databases">
        <title>Whole genome sequencing of endophytic Actinobacterium Micromonospora sp. MPMI6T.</title>
        <authorList>
            <person name="Evv R."/>
            <person name="Podile A.R."/>
        </authorList>
    </citation>
    <scope>NUCLEOTIDE SEQUENCE [LARGE SCALE GENOMIC DNA]</scope>
    <source>
        <strain evidence="9 10">MPMI6</strain>
    </source>
</reference>
<feature type="transmembrane region" description="Helical" evidence="7">
    <location>
        <begin position="47"/>
        <end position="66"/>
    </location>
</feature>
<evidence type="ECO:0000313" key="9">
    <source>
        <dbReference type="EMBL" id="MBO4206852.1"/>
    </source>
</evidence>
<dbReference type="Proteomes" id="UP000823521">
    <property type="component" value="Unassembled WGS sequence"/>
</dbReference>
<comment type="caution">
    <text evidence="9">The sequence shown here is derived from an EMBL/GenBank/DDBJ whole genome shotgun (WGS) entry which is preliminary data.</text>
</comment>
<keyword evidence="3 7" id="KW-0812">Transmembrane</keyword>
<evidence type="ECO:0000256" key="3">
    <source>
        <dbReference type="ARBA" id="ARBA00022692"/>
    </source>
</evidence>
<evidence type="ECO:0000313" key="10">
    <source>
        <dbReference type="Proteomes" id="UP000823521"/>
    </source>
</evidence>
<feature type="region of interest" description="Disordered" evidence="6">
    <location>
        <begin position="395"/>
        <end position="456"/>
    </location>
</feature>
<feature type="transmembrane region" description="Helical" evidence="7">
    <location>
        <begin position="304"/>
        <end position="326"/>
    </location>
</feature>
<sequence>MRTILRHPGFRLLFSGLLASMVAESILLLALAIWVKDLTGSDGMAGATIFATVAPMAAAPLVGWVVDRFPRRSFFVTANLVTAVLLTPLLAVRDAGDVWIIYAVGALYGLSYIALTASLNGLVREIVPGDLLAEANGVLQTVKQGLRLGGPLAGAGLYAGVGGWALVALGATGFVTAAVVVRAVRVREVTPVREEVSWLTELGAGLRHLLGVPPLRRAVTGTGLAVLVMGLSEALIFAYVDQGLGREPAFVGVLVTVQGIGGLLGGLISAKVVRRVGELGALAAGNAAFAPAMLALVYPELWLGFLALILAGVALPLTFVGLNTLIQRRTPAPLLGRVTTASEALVSGPQSLSIGFGALLVGLVDYRLLFLLMALAVFGAATYLWTGRRLSAPEPAPTLPGDGPTLPGPVTPGATVSGLAAPGAVGSASAVPAPAVPGPRRPAASEMGVPAGGRTG</sequence>
<feature type="transmembrane region" description="Helical" evidence="7">
    <location>
        <begin position="366"/>
        <end position="385"/>
    </location>
</feature>
<accession>A0ABS3VQP3</accession>
<dbReference type="InterPro" id="IPR020846">
    <property type="entry name" value="MFS_dom"/>
</dbReference>
<evidence type="ECO:0000256" key="5">
    <source>
        <dbReference type="ARBA" id="ARBA00023136"/>
    </source>
</evidence>
<dbReference type="PROSITE" id="PS50850">
    <property type="entry name" value="MFS"/>
    <property type="match status" value="1"/>
</dbReference>
<evidence type="ECO:0000259" key="8">
    <source>
        <dbReference type="PROSITE" id="PS50850"/>
    </source>
</evidence>
<gene>
    <name evidence="9" type="ORF">GSF22_12680</name>
</gene>
<comment type="subcellular location">
    <subcellularLocation>
        <location evidence="1">Cell membrane</location>
        <topology evidence="1">Multi-pass membrane protein</topology>
    </subcellularLocation>
</comment>
<protein>
    <submittedName>
        <fullName evidence="9">MFS transporter</fullName>
    </submittedName>
</protein>